<dbReference type="VEuPathDB" id="FungiDB:FOMG_17425"/>
<protein>
    <submittedName>
        <fullName evidence="2">Uncharacterized protein</fullName>
    </submittedName>
</protein>
<dbReference type="Proteomes" id="UP000030703">
    <property type="component" value="Unassembled WGS sequence"/>
</dbReference>
<name>W9Z2G9_FUSOX</name>
<dbReference type="EMBL" id="JH659376">
    <property type="protein sequence ID" value="EXK25984.1"/>
    <property type="molecule type" value="Genomic_DNA"/>
</dbReference>
<sequence>MSFSESQEEINGKDIPLKIYQKNEVIVNITTEEATPNSQCSPSPPGQNGPLGSTDGDISANEMKLGVVTKVYLGV</sequence>
<reference evidence="2" key="1">
    <citation type="submission" date="2012-04" db="EMBL/GenBank/DDBJ databases">
        <title>The Genome Sequence of Fusarium oxysporum melonis.</title>
        <authorList>
            <consortium name="The Broad Institute Genome Sequencing Platform"/>
            <person name="Ma L.-J."/>
            <person name="Gale L.R."/>
            <person name="Schwartz D.C."/>
            <person name="Zhou S."/>
            <person name="Corby-Kistler H."/>
            <person name="Young S.K."/>
            <person name="Zeng Q."/>
            <person name="Gargeya S."/>
            <person name="Fitzgerald M."/>
            <person name="Haas B."/>
            <person name="Abouelleil A."/>
            <person name="Alvarado L."/>
            <person name="Arachchi H.M."/>
            <person name="Berlin A."/>
            <person name="Brown A."/>
            <person name="Chapman S.B."/>
            <person name="Chen Z."/>
            <person name="Dunbar C."/>
            <person name="Freedman E."/>
            <person name="Gearin G."/>
            <person name="Goldberg J."/>
            <person name="Griggs A."/>
            <person name="Gujja S."/>
            <person name="Heiman D."/>
            <person name="Howarth C."/>
            <person name="Larson L."/>
            <person name="Lui A."/>
            <person name="MacDonald P.J.P."/>
            <person name="Montmayeur A."/>
            <person name="Murphy C."/>
            <person name="Neiman D."/>
            <person name="Pearson M."/>
            <person name="Priest M."/>
            <person name="Roberts A."/>
            <person name="Saif S."/>
            <person name="Shea T."/>
            <person name="Shenoy N."/>
            <person name="Sisk P."/>
            <person name="Stolte C."/>
            <person name="Sykes S."/>
            <person name="Wortman J."/>
            <person name="Nusbaum C."/>
            <person name="Birren B."/>
        </authorList>
    </citation>
    <scope>NUCLEOTIDE SEQUENCE</scope>
    <source>
        <strain evidence="2">26406</strain>
    </source>
</reference>
<evidence type="ECO:0000256" key="1">
    <source>
        <dbReference type="SAM" id="MobiDB-lite"/>
    </source>
</evidence>
<feature type="compositionally biased region" description="Polar residues" evidence="1">
    <location>
        <begin position="32"/>
        <end position="41"/>
    </location>
</feature>
<dbReference type="AlphaFoldDB" id="W9Z2G9"/>
<feature type="region of interest" description="Disordered" evidence="1">
    <location>
        <begin position="32"/>
        <end position="58"/>
    </location>
</feature>
<accession>W9Z2G9</accession>
<dbReference type="HOGENOM" id="CLU_2671168_0_0_1"/>
<reference evidence="2" key="2">
    <citation type="submission" date="2012-05" db="EMBL/GenBank/DDBJ databases">
        <title>Annotation of the Genome Sequence of Fusarium oxysporum f. sp. melonis 26406.</title>
        <authorList>
            <consortium name="The Broad Institute Genomics Platform"/>
            <person name="Ma L.-J."/>
            <person name="Corby-Kistler H."/>
            <person name="Broz K."/>
            <person name="Gale L.R."/>
            <person name="Jonkers W."/>
            <person name="O'Donnell K."/>
            <person name="Ploetz R."/>
            <person name="Steinberg C."/>
            <person name="Schwartz D.C."/>
            <person name="VanEtten H."/>
            <person name="Zhou S."/>
            <person name="Young S.K."/>
            <person name="Zeng Q."/>
            <person name="Gargeya S."/>
            <person name="Fitzgerald M."/>
            <person name="Abouelleil A."/>
            <person name="Alvarado L."/>
            <person name="Chapman S.B."/>
            <person name="Gainer-Dewar J."/>
            <person name="Goldberg J."/>
            <person name="Griggs A."/>
            <person name="Gujja S."/>
            <person name="Hansen M."/>
            <person name="Howarth C."/>
            <person name="Imamovic A."/>
            <person name="Ireland A."/>
            <person name="Larimer J."/>
            <person name="McCowan C."/>
            <person name="Murphy C."/>
            <person name="Pearson M."/>
            <person name="Poon T.W."/>
            <person name="Priest M."/>
            <person name="Roberts A."/>
            <person name="Saif S."/>
            <person name="Shea T."/>
            <person name="Sykes S."/>
            <person name="Wortman J."/>
            <person name="Nusbaum C."/>
            <person name="Birren B."/>
        </authorList>
    </citation>
    <scope>NUCLEOTIDE SEQUENCE</scope>
    <source>
        <strain evidence="2">26406</strain>
    </source>
</reference>
<proteinExistence type="predicted"/>
<organism evidence="2">
    <name type="scientific">Fusarium oxysporum f. sp. melonis 26406</name>
    <dbReference type="NCBI Taxonomy" id="1089452"/>
    <lineage>
        <taxon>Eukaryota</taxon>
        <taxon>Fungi</taxon>
        <taxon>Dikarya</taxon>
        <taxon>Ascomycota</taxon>
        <taxon>Pezizomycotina</taxon>
        <taxon>Sordariomycetes</taxon>
        <taxon>Hypocreomycetidae</taxon>
        <taxon>Hypocreales</taxon>
        <taxon>Nectriaceae</taxon>
        <taxon>Fusarium</taxon>
        <taxon>Fusarium oxysporum species complex</taxon>
    </lineage>
</organism>
<gene>
    <name evidence="2" type="ORF">FOMG_17425</name>
</gene>
<evidence type="ECO:0000313" key="2">
    <source>
        <dbReference type="EMBL" id="EXK25984.1"/>
    </source>
</evidence>